<evidence type="ECO:0000313" key="1">
    <source>
        <dbReference type="EMBL" id="KAL3782203.1"/>
    </source>
</evidence>
<proteinExistence type="predicted"/>
<accession>A0ABD3P2S9</accession>
<gene>
    <name evidence="1" type="ORF">HJC23_001023</name>
</gene>
<dbReference type="AlphaFoldDB" id="A0ABD3P2S9"/>
<comment type="caution">
    <text evidence="1">The sequence shown here is derived from an EMBL/GenBank/DDBJ whole genome shotgun (WGS) entry which is preliminary data.</text>
</comment>
<evidence type="ECO:0000313" key="2">
    <source>
        <dbReference type="Proteomes" id="UP001516023"/>
    </source>
</evidence>
<protein>
    <submittedName>
        <fullName evidence="1">Uncharacterized protein</fullName>
    </submittedName>
</protein>
<name>A0ABD3P2S9_9STRA</name>
<organism evidence="1 2">
    <name type="scientific">Cyclotella cryptica</name>
    <dbReference type="NCBI Taxonomy" id="29204"/>
    <lineage>
        <taxon>Eukaryota</taxon>
        <taxon>Sar</taxon>
        <taxon>Stramenopiles</taxon>
        <taxon>Ochrophyta</taxon>
        <taxon>Bacillariophyta</taxon>
        <taxon>Coscinodiscophyceae</taxon>
        <taxon>Thalassiosirophycidae</taxon>
        <taxon>Stephanodiscales</taxon>
        <taxon>Stephanodiscaceae</taxon>
        <taxon>Cyclotella</taxon>
    </lineage>
</organism>
<sequence length="821" mass="93995">MFMAGFLDRAWESVCSGRSKMDGYKLVDSPYRQTAGKPWESMSTTMMMHRRCTLIRRKNKFVLLTSLSALMCSRLLAIDSIDGAQLCSRKTMHGTERLHRMNKHSRTQNMKAKHRQSRTYLRHVVFLLRTVSFSQSFIHVPPSTGIQFRQTKLGTLLFSPDFNNFEEFEAEPSGPYNGHESKAIQNIVMPNGRNQPQSLFPTLHNILTSPPISYSDVLSVDILSKLTNSGFVDDNDVSNFGKGFFAREEVLSQILMQHFAWKALDAHRARVGIIELVYQTTQAQGSPSFLSLKENPEAVLSSRYQTMSLAESSVSIEPFKTLENENDKQQPLPKAKKTSWRSVLVNDKAKLRRYKDSYSYGLSTSDQSTYPTLFEELDNFWEFMTVPQTSANAQPPIRERTAEVYQTHAKLFLGWALGAREDVDIRDLVVPHSNDGANTSKQSDILSAADNTIPLISSSKTANSDNIRRELWNRVSIRREYTVKDKILTPDEKKIDLKRHRNISSNYEANILRGLIKLVKFRFASILSETTPSSYPSKSKNASPLDDLPLAASSGCRAKAKKSQRSSDEGKKWLEWDEYLEVIEMLRCDLLVLIDRFETNFTANEDRKDARHSHEIDKKKEHKIAIKKKEIATIFQHYLILSFFASVPDRQRTFRELELGRSFLRVDGTKPTSSTNHAAACAIWVIKHTADDYKTGSTYGERPPLPLSSLLTPFIDDFLERWRPSLCQIQIRLPPFFSFNPAPATRSPQTRFIKSYRGAATNTNKRALALFMGHSVNMQRESYDRRTLEQKIEPAIQMMQQIMMLDVKQHGKQKIEKRIQI</sequence>
<dbReference type="EMBL" id="JABMIG020000293">
    <property type="protein sequence ID" value="KAL3782203.1"/>
    <property type="molecule type" value="Genomic_DNA"/>
</dbReference>
<keyword evidence="2" id="KW-1185">Reference proteome</keyword>
<reference evidence="1 2" key="1">
    <citation type="journal article" date="2020" name="G3 (Bethesda)">
        <title>Improved Reference Genome for Cyclotella cryptica CCMP332, a Model for Cell Wall Morphogenesis, Salinity Adaptation, and Lipid Production in Diatoms (Bacillariophyta).</title>
        <authorList>
            <person name="Roberts W.R."/>
            <person name="Downey K.M."/>
            <person name="Ruck E.C."/>
            <person name="Traller J.C."/>
            <person name="Alverson A.J."/>
        </authorList>
    </citation>
    <scope>NUCLEOTIDE SEQUENCE [LARGE SCALE GENOMIC DNA]</scope>
    <source>
        <strain evidence="1 2">CCMP332</strain>
    </source>
</reference>
<dbReference type="Proteomes" id="UP001516023">
    <property type="component" value="Unassembled WGS sequence"/>
</dbReference>